<dbReference type="OrthoDB" id="6871at2157"/>
<dbReference type="Gene3D" id="3.20.20.105">
    <property type="entry name" value="Queuine tRNA-ribosyltransferase-like"/>
    <property type="match status" value="1"/>
</dbReference>
<evidence type="ECO:0000256" key="1">
    <source>
        <dbReference type="ARBA" id="ARBA00022694"/>
    </source>
</evidence>
<dbReference type="PANTHER" id="PTHR46499:SF2">
    <property type="entry name" value="ARCHAEOSINE SYNTHASE"/>
    <property type="match status" value="1"/>
</dbReference>
<feature type="domain" description="tRNA-guanine(15) transglycosylase-like" evidence="2">
    <location>
        <begin position="23"/>
        <end position="359"/>
    </location>
</feature>
<organism evidence="3 4">
    <name type="scientific">Methanothermobacter marburgensis (strain ATCC BAA-927 / DSM 2133 / JCM 14651 / NBRC 100331 / OCM 82 / Marburg)</name>
    <name type="common">Methanobacterium thermoautotrophicum</name>
    <dbReference type="NCBI Taxonomy" id="79929"/>
    <lineage>
        <taxon>Archaea</taxon>
        <taxon>Methanobacteriati</taxon>
        <taxon>Methanobacteriota</taxon>
        <taxon>Methanomada group</taxon>
        <taxon>Methanobacteria</taxon>
        <taxon>Methanobacteriales</taxon>
        <taxon>Methanobacteriaceae</taxon>
        <taxon>Methanothermobacter</taxon>
    </lineage>
</organism>
<reference evidence="3 4" key="2">
    <citation type="journal article" date="2010" name="J. Bacteriol.">
        <title>Complete genome sequence of Methanothermobacter marburgensis, a methanoarchaeon model organism.</title>
        <authorList>
            <person name="Liesegang H."/>
            <person name="Kaster A.K."/>
            <person name="Wiezer A."/>
            <person name="Goenrich M."/>
            <person name="Wollherr A."/>
            <person name="Seedorf H."/>
            <person name="Gottschalk G."/>
            <person name="Thauer R.K."/>
        </authorList>
    </citation>
    <scope>NUCLEOTIDE SEQUENCE [LARGE SCALE GENOMIC DNA]</scope>
    <source>
        <strain evidence="4">ATCC BAA-927 / DSM 2133 / JCM 14651 / NBRC 100331 / OCM 82 / Marburg</strain>
    </source>
</reference>
<dbReference type="GO" id="GO:0002099">
    <property type="term" value="P:tRNA wobble guanine modification"/>
    <property type="evidence" value="ECO:0007669"/>
    <property type="project" value="TreeGrafter"/>
</dbReference>
<dbReference type="EMBL" id="CP001710">
    <property type="protein sequence ID" value="ADL58488.1"/>
    <property type="molecule type" value="Genomic_DNA"/>
</dbReference>
<dbReference type="InterPro" id="IPR050076">
    <property type="entry name" value="ArchSynthase1/Queuine_TRR"/>
</dbReference>
<accession>D9PW90</accession>
<evidence type="ECO:0000313" key="3">
    <source>
        <dbReference type="EMBL" id="ADL58488.1"/>
    </source>
</evidence>
<dbReference type="RefSeq" id="WP_013295712.1">
    <property type="nucleotide sequence ID" value="NC_014408.1"/>
</dbReference>
<evidence type="ECO:0000259" key="2">
    <source>
        <dbReference type="Pfam" id="PF01702"/>
    </source>
</evidence>
<dbReference type="PANTHER" id="PTHR46499">
    <property type="entry name" value="QUEUINE TRNA-RIBOSYLTRANSFERASE"/>
    <property type="match status" value="1"/>
</dbReference>
<dbReference type="HOGENOM" id="CLU_728846_0_0_2"/>
<dbReference type="GeneID" id="9704601"/>
<protein>
    <submittedName>
        <fullName evidence="3">Predicted tRNA-ribosyltransferase</fullName>
    </submittedName>
</protein>
<dbReference type="GO" id="GO:0016740">
    <property type="term" value="F:transferase activity"/>
    <property type="evidence" value="ECO:0007669"/>
    <property type="project" value="UniProtKB-KW"/>
</dbReference>
<sequence>MSLWSSKVSFEDYYVDDIFPLVRSAKLKINKKSVYTPLLWLGHLPSAQPHIWNHFDIETIMVSAYEIIRNRRVYEEICEKGIHKYLGFDGLVIMDSGGFSFQKKDSLEVDPEDILELYEMSKPDLGVVLDHPLNPLENEMKNKDRWMKTLQNSDLMLKNGKIPLIPVVHGYSLEDLRNSCNDIKKIHENPPIIGLGSIVPLIFKCRGSKKFKNSVNFIIDSVRMVRKEFPDSLLHVFGIGSAKSMHLMYSLGVDSLDSMGWRLKAAYGCIQLPGVGDRYPLNKNNGRPSLSKDDKKLLDLCECPICRYKSLKEKIEVLDSDFKSRAIHNAWVFMRERDLYYEKLLDGSCFDFCNERLKKGFFSKHFNYALQEVVHQKLG</sequence>
<dbReference type="InterPro" id="IPR036511">
    <property type="entry name" value="TGT-like_sf"/>
</dbReference>
<dbReference type="KEGG" id="mmg:MTBMA_c08930"/>
<dbReference type="Proteomes" id="UP000000345">
    <property type="component" value="Chromosome"/>
</dbReference>
<reference key="1">
    <citation type="submission" date="2009-08" db="EMBL/GenBank/DDBJ databases">
        <title>The genome sequence of Methanothermobacter marburgensis.</title>
        <authorList>
            <person name="Kaster A."/>
            <person name="Seedorf H."/>
            <person name="Goenrich M."/>
            <person name="Wiezer A."/>
            <person name="Liesegang H."/>
            <person name="Thauer R."/>
            <person name="Gottschalk G."/>
        </authorList>
    </citation>
    <scope>NUCLEOTIDE SEQUENCE</scope>
    <source>
        <strain>Marburg</strain>
    </source>
</reference>
<dbReference type="SUPFAM" id="SSF51713">
    <property type="entry name" value="tRNA-guanine transglycosylase"/>
    <property type="match status" value="1"/>
</dbReference>
<dbReference type="Pfam" id="PF01702">
    <property type="entry name" value="TGT"/>
    <property type="match status" value="1"/>
</dbReference>
<dbReference type="InterPro" id="IPR002616">
    <property type="entry name" value="tRNA_ribo_trans-like"/>
</dbReference>
<proteinExistence type="predicted"/>
<name>D9PW90_METTM</name>
<evidence type="ECO:0000313" key="4">
    <source>
        <dbReference type="Proteomes" id="UP000000345"/>
    </source>
</evidence>
<dbReference type="AlphaFoldDB" id="D9PW90"/>
<dbReference type="GO" id="GO:0005737">
    <property type="term" value="C:cytoplasm"/>
    <property type="evidence" value="ECO:0007669"/>
    <property type="project" value="TreeGrafter"/>
</dbReference>
<dbReference type="GeneID" id="77399669"/>
<gene>
    <name evidence="3" type="ordered locus">MTBMA_c08930</name>
</gene>
<dbReference type="STRING" id="79929.MTBMA_c08930"/>
<dbReference type="NCBIfam" id="TIGR00449">
    <property type="entry name" value="tgt_general"/>
    <property type="match status" value="1"/>
</dbReference>
<keyword evidence="4" id="KW-1185">Reference proteome</keyword>
<dbReference type="PaxDb" id="79929-MTBMA_c08930"/>
<keyword evidence="1" id="KW-0819">tRNA processing</keyword>